<keyword evidence="1" id="KW-1133">Transmembrane helix</keyword>
<reference evidence="3" key="1">
    <citation type="journal article" date="2019" name="Int. J. Syst. Evol. Microbiol.">
        <title>The Global Catalogue of Microorganisms (GCM) 10K type strain sequencing project: providing services to taxonomists for standard genome sequencing and annotation.</title>
        <authorList>
            <consortium name="The Broad Institute Genomics Platform"/>
            <consortium name="The Broad Institute Genome Sequencing Center for Infectious Disease"/>
            <person name="Wu L."/>
            <person name="Ma J."/>
        </authorList>
    </citation>
    <scope>NUCLEOTIDE SEQUENCE [LARGE SCALE GENOMIC DNA]</scope>
    <source>
        <strain evidence="3">CCUG 55131</strain>
    </source>
</reference>
<evidence type="ECO:0000256" key="1">
    <source>
        <dbReference type="SAM" id="Phobius"/>
    </source>
</evidence>
<proteinExistence type="predicted"/>
<organism evidence="2 3">
    <name type="scientific">Rhodobacter lacus</name>
    <dbReference type="NCBI Taxonomy" id="1641972"/>
    <lineage>
        <taxon>Bacteria</taxon>
        <taxon>Pseudomonadati</taxon>
        <taxon>Pseudomonadota</taxon>
        <taxon>Alphaproteobacteria</taxon>
        <taxon>Rhodobacterales</taxon>
        <taxon>Rhodobacter group</taxon>
        <taxon>Rhodobacter</taxon>
    </lineage>
</organism>
<feature type="transmembrane region" description="Helical" evidence="1">
    <location>
        <begin position="28"/>
        <end position="46"/>
    </location>
</feature>
<dbReference type="EMBL" id="JBHUIX010000011">
    <property type="protein sequence ID" value="MFD2174566.1"/>
    <property type="molecule type" value="Genomic_DNA"/>
</dbReference>
<dbReference type="Proteomes" id="UP001597413">
    <property type="component" value="Unassembled WGS sequence"/>
</dbReference>
<keyword evidence="3" id="KW-1185">Reference proteome</keyword>
<gene>
    <name evidence="2" type="ORF">ACFSM0_10720</name>
</gene>
<evidence type="ECO:0000313" key="2">
    <source>
        <dbReference type="EMBL" id="MFD2174566.1"/>
    </source>
</evidence>
<keyword evidence="1" id="KW-0812">Transmembrane</keyword>
<name>A0ABW5AAP2_9RHOB</name>
<accession>A0ABW5AAP2</accession>
<protein>
    <submittedName>
        <fullName evidence="2">Uncharacterized protein</fullName>
    </submittedName>
</protein>
<dbReference type="RefSeq" id="WP_377390162.1">
    <property type="nucleotide sequence ID" value="NZ_JBHUIX010000011.1"/>
</dbReference>
<keyword evidence="1" id="KW-0472">Membrane</keyword>
<evidence type="ECO:0000313" key="3">
    <source>
        <dbReference type="Proteomes" id="UP001597413"/>
    </source>
</evidence>
<comment type="caution">
    <text evidence="2">The sequence shown here is derived from an EMBL/GenBank/DDBJ whole genome shotgun (WGS) entry which is preliminary data.</text>
</comment>
<sequence>MQKLLQALRQVVRTHWESYGTLNEPRPYLIGIAVAAGFLLFARLIFG</sequence>